<sequence>MHLAYQFQSTEDPTLLSDTLWKHKVSHRIMSNQGVNELWLVDTSQLALVEQIVTLWKADPSRLKELTPDIRKMNNPFLRQVKSAPMTALILLATFFVAAITQLGSDLKMANYFTISPFEINNGRLYFQSLMDVMAKGEYWRLFSPALLHFSVLHIVFNTLWVWDVGRKIERPLGSVWFTVGIVLIALSSNILQFLISGYPIFGGLSGVVYGLIGFAWLLPILKPSWPMIISKPLMAFFMIWLGFGYTPFPEMVGLGRIANTAHTIGLLTGLSLALLYWLVTLKRKPAR</sequence>
<feature type="transmembrane region" description="Helical" evidence="7">
    <location>
        <begin position="139"/>
        <end position="163"/>
    </location>
</feature>
<evidence type="ECO:0000313" key="10">
    <source>
        <dbReference type="Proteomes" id="UP000280507"/>
    </source>
</evidence>
<keyword evidence="5 7" id="KW-1133">Transmembrane helix</keyword>
<keyword evidence="10" id="KW-1185">Reference proteome</keyword>
<name>A0A3M8Q351_9GAMM</name>
<dbReference type="AlphaFoldDB" id="A0A3M8Q351"/>
<keyword evidence="4 7" id="KW-0812">Transmembrane</keyword>
<keyword evidence="9" id="KW-0645">Protease</keyword>
<feature type="transmembrane region" description="Helical" evidence="7">
    <location>
        <begin position="229"/>
        <end position="249"/>
    </location>
</feature>
<feature type="transmembrane region" description="Helical" evidence="7">
    <location>
        <begin position="175"/>
        <end position="196"/>
    </location>
</feature>
<evidence type="ECO:0000256" key="4">
    <source>
        <dbReference type="ARBA" id="ARBA00022692"/>
    </source>
</evidence>
<dbReference type="PANTHER" id="PTHR43066">
    <property type="entry name" value="RHOMBOID-RELATED PROTEIN"/>
    <property type="match status" value="1"/>
</dbReference>
<accession>A0A3M8Q351</accession>
<dbReference type="PANTHER" id="PTHR43066:SF26">
    <property type="entry name" value="RHOMBOID PROTEASE GLPG"/>
    <property type="match status" value="1"/>
</dbReference>
<evidence type="ECO:0000256" key="1">
    <source>
        <dbReference type="ARBA" id="ARBA00004141"/>
    </source>
</evidence>
<dbReference type="InterPro" id="IPR022764">
    <property type="entry name" value="Peptidase_S54_rhomboid_dom"/>
</dbReference>
<dbReference type="OrthoDB" id="9778341at2"/>
<dbReference type="SUPFAM" id="SSF144091">
    <property type="entry name" value="Rhomboid-like"/>
    <property type="match status" value="1"/>
</dbReference>
<keyword evidence="9" id="KW-0378">Hydrolase</keyword>
<dbReference type="EMBL" id="RIZG01000006">
    <property type="protein sequence ID" value="RNF50041.1"/>
    <property type="molecule type" value="Genomic_DNA"/>
</dbReference>
<dbReference type="GO" id="GO:0006508">
    <property type="term" value="P:proteolysis"/>
    <property type="evidence" value="ECO:0007669"/>
    <property type="project" value="UniProtKB-KW"/>
</dbReference>
<evidence type="ECO:0000256" key="5">
    <source>
        <dbReference type="ARBA" id="ARBA00022989"/>
    </source>
</evidence>
<feature type="transmembrane region" description="Helical" evidence="7">
    <location>
        <begin position="261"/>
        <end position="280"/>
    </location>
</feature>
<feature type="transmembrane region" description="Helical" evidence="7">
    <location>
        <begin position="202"/>
        <end position="222"/>
    </location>
</feature>
<gene>
    <name evidence="9" type="ORF">EBI00_11220</name>
</gene>
<evidence type="ECO:0000256" key="2">
    <source>
        <dbReference type="ARBA" id="ARBA00022475"/>
    </source>
</evidence>
<keyword evidence="6 7" id="KW-0472">Membrane</keyword>
<organism evidence="9 10">
    <name type="scientific">Marinomonas hwangdonensis</name>
    <dbReference type="NCBI Taxonomy" id="1053647"/>
    <lineage>
        <taxon>Bacteria</taxon>
        <taxon>Pseudomonadati</taxon>
        <taxon>Pseudomonadota</taxon>
        <taxon>Gammaproteobacteria</taxon>
        <taxon>Oceanospirillales</taxon>
        <taxon>Oceanospirillaceae</taxon>
        <taxon>Marinomonas</taxon>
    </lineage>
</organism>
<evidence type="ECO:0000256" key="6">
    <source>
        <dbReference type="ARBA" id="ARBA00023136"/>
    </source>
</evidence>
<evidence type="ECO:0000256" key="7">
    <source>
        <dbReference type="SAM" id="Phobius"/>
    </source>
</evidence>
<comment type="caution">
    <text evidence="9">The sequence shown here is derived from an EMBL/GenBank/DDBJ whole genome shotgun (WGS) entry which is preliminary data.</text>
</comment>
<feature type="transmembrane region" description="Helical" evidence="7">
    <location>
        <begin position="81"/>
        <end position="103"/>
    </location>
</feature>
<dbReference type="Pfam" id="PF01694">
    <property type="entry name" value="Rhomboid"/>
    <property type="match status" value="1"/>
</dbReference>
<dbReference type="InterPro" id="IPR035952">
    <property type="entry name" value="Rhomboid-like_sf"/>
</dbReference>
<proteinExistence type="predicted"/>
<evidence type="ECO:0000259" key="8">
    <source>
        <dbReference type="Pfam" id="PF01694"/>
    </source>
</evidence>
<keyword evidence="3" id="KW-0997">Cell inner membrane</keyword>
<dbReference type="GO" id="GO:0016020">
    <property type="term" value="C:membrane"/>
    <property type="evidence" value="ECO:0007669"/>
    <property type="project" value="UniProtKB-SubCell"/>
</dbReference>
<evidence type="ECO:0000313" key="9">
    <source>
        <dbReference type="EMBL" id="RNF50041.1"/>
    </source>
</evidence>
<dbReference type="Proteomes" id="UP000280507">
    <property type="component" value="Unassembled WGS sequence"/>
</dbReference>
<dbReference type="GO" id="GO:0004252">
    <property type="term" value="F:serine-type endopeptidase activity"/>
    <property type="evidence" value="ECO:0007669"/>
    <property type="project" value="InterPro"/>
</dbReference>
<comment type="subcellular location">
    <subcellularLocation>
        <location evidence="1">Membrane</location>
        <topology evidence="1">Multi-pass membrane protein</topology>
    </subcellularLocation>
</comment>
<dbReference type="Gene3D" id="1.20.1540.10">
    <property type="entry name" value="Rhomboid-like"/>
    <property type="match status" value="1"/>
</dbReference>
<protein>
    <submittedName>
        <fullName evidence="9">Rhomboid family intramembrane serine protease</fullName>
    </submittedName>
</protein>
<reference evidence="9 10" key="1">
    <citation type="journal article" date="2012" name="Int. J. Syst. Evol. Microbiol.">
        <title>Marinomonas hwangdonensis sp. nov., isolated from seawater.</title>
        <authorList>
            <person name="Jung Y.T."/>
            <person name="Oh T.K."/>
            <person name="Yoon J.H."/>
        </authorList>
    </citation>
    <scope>NUCLEOTIDE SEQUENCE [LARGE SCALE GENOMIC DNA]</scope>
    <source>
        <strain evidence="9 10">HDW-15</strain>
    </source>
</reference>
<evidence type="ECO:0000256" key="3">
    <source>
        <dbReference type="ARBA" id="ARBA00022519"/>
    </source>
</evidence>
<dbReference type="RefSeq" id="WP_123096024.1">
    <property type="nucleotide sequence ID" value="NZ_RIZG01000006.1"/>
</dbReference>
<keyword evidence="2" id="KW-1003">Cell membrane</keyword>
<feature type="domain" description="Peptidase S54 rhomboid" evidence="8">
    <location>
        <begin position="137"/>
        <end position="277"/>
    </location>
</feature>